<dbReference type="FunFam" id="1.20.1280.50:FF:000007">
    <property type="entry name" value="F-box/LRR-repeat protein 5 isoform X1"/>
    <property type="match status" value="1"/>
</dbReference>
<sequence length="646" mass="72129">MAPFPDEVDVFTGPHWRMKQLVGLYSEKVNGKISIIKIFFVTLHFSLENVYLLFIQVFKSECEQLNYAQQLKERLEAFTQDFLPHMKEEEEVYQPMLMEYFTYEELKAIKRQVMLQHCSNLSWSSAADLLKGLNLWSHAEELRKAFKYSDHEKTEDERGSGLASVSVLPQELLLRIFRFLGPEDLCRCGQVCSVWAQVAKTGSLWRHLYPVRWARGDYYCGPPGESDLEPDEDWVKSLQDEGRAYQEWDEDADVDESEAAAEESPDISAVQREKRLLNGIVQNLLPAVGPSVRSLSLAYSSAVSSKMVLFVPPLLHLTSAAFYWAEFGACRTLERLDLSGCDKITDRTLKILSLGLGDLTSPCLDRGAKLLKAPPSPIKFQDECSLPLMGRSCQDLIFKRRPGGRGSGCGPAHVWVLDPAKLADIEDAADWSRRGGVSAQESGRGCILEPQGGGGSCCCRKSQRRSFRTGISSSHWKYGSMGEALCGHSTCCTSDMALWTMREAHCDLQATGGSVEFRTKCSFEGETCPEHHNRTDQSGAYRALGFLSLSGCYQITDLGLRCLSQRGGLPLLLHLNLSGCLLITGAGLQELVSVCPSLNIEHFYYCDNINGNTLTHRQNVLALLHTKRPAIQSPRIKIVQTVLRGF</sequence>
<dbReference type="InterPro" id="IPR052121">
    <property type="entry name" value="F-box_SCF_Substrate_Recog"/>
</dbReference>
<dbReference type="Ensembl" id="ENSSGRT00000065951.1">
    <property type="protein sequence ID" value="ENSSGRP00000061823.1"/>
    <property type="gene ID" value="ENSSGRG00000032034.1"/>
</dbReference>
<feature type="region of interest" description="Disordered" evidence="3">
    <location>
        <begin position="248"/>
        <end position="267"/>
    </location>
</feature>
<dbReference type="InterPro" id="IPR001810">
    <property type="entry name" value="F-box_dom"/>
</dbReference>
<dbReference type="Gene3D" id="1.20.120.520">
    <property type="entry name" value="nmb1532 protein domain like"/>
    <property type="match status" value="1"/>
</dbReference>
<evidence type="ECO:0000256" key="2">
    <source>
        <dbReference type="ARBA" id="ARBA00022786"/>
    </source>
</evidence>
<dbReference type="InterPro" id="IPR036047">
    <property type="entry name" value="F-box-like_dom_sf"/>
</dbReference>
<dbReference type="Gene3D" id="1.20.1280.50">
    <property type="match status" value="1"/>
</dbReference>
<keyword evidence="6" id="KW-1185">Reference proteome</keyword>
<evidence type="ECO:0000313" key="5">
    <source>
        <dbReference type="Ensembl" id="ENSSGRP00000061823.1"/>
    </source>
</evidence>
<dbReference type="InterPro" id="IPR006553">
    <property type="entry name" value="Leu-rich_rpt_Cys-con_subtyp"/>
</dbReference>
<dbReference type="SMART" id="SM00367">
    <property type="entry name" value="LRR_CC"/>
    <property type="match status" value="3"/>
</dbReference>
<reference evidence="5" key="2">
    <citation type="submission" date="2025-09" db="UniProtKB">
        <authorList>
            <consortium name="Ensembl"/>
        </authorList>
    </citation>
    <scope>IDENTIFICATION</scope>
</reference>
<dbReference type="SUPFAM" id="SSF81383">
    <property type="entry name" value="F-box domain"/>
    <property type="match status" value="1"/>
</dbReference>
<feature type="compositionally biased region" description="Acidic residues" evidence="3">
    <location>
        <begin position="248"/>
        <end position="265"/>
    </location>
</feature>
<dbReference type="AlphaFoldDB" id="A0A672PEJ0"/>
<evidence type="ECO:0000313" key="6">
    <source>
        <dbReference type="Proteomes" id="UP000472262"/>
    </source>
</evidence>
<dbReference type="Proteomes" id="UP000472262">
    <property type="component" value="Unassembled WGS sequence"/>
</dbReference>
<accession>A0A672PEJ0</accession>
<dbReference type="CDD" id="cd22118">
    <property type="entry name" value="F-box_FBXL5"/>
    <property type="match status" value="1"/>
</dbReference>
<protein>
    <submittedName>
        <fullName evidence="5">F-box and leucine-rich repeat protein 5</fullName>
    </submittedName>
</protein>
<dbReference type="SMART" id="SM00256">
    <property type="entry name" value="FBOX"/>
    <property type="match status" value="1"/>
</dbReference>
<evidence type="ECO:0000259" key="4">
    <source>
        <dbReference type="PROSITE" id="PS50181"/>
    </source>
</evidence>
<dbReference type="OMA" id="EFIAHEQ"/>
<dbReference type="InterPro" id="IPR032675">
    <property type="entry name" value="LRR_dom_sf"/>
</dbReference>
<reference evidence="5" key="1">
    <citation type="submission" date="2025-08" db="UniProtKB">
        <authorList>
            <consortium name="Ensembl"/>
        </authorList>
    </citation>
    <scope>IDENTIFICATION</scope>
</reference>
<dbReference type="Pfam" id="PF12937">
    <property type="entry name" value="F-box-like"/>
    <property type="match status" value="1"/>
</dbReference>
<keyword evidence="2" id="KW-0833">Ubl conjugation pathway</keyword>
<dbReference type="SUPFAM" id="SSF52047">
    <property type="entry name" value="RNI-like"/>
    <property type="match status" value="1"/>
</dbReference>
<evidence type="ECO:0000256" key="1">
    <source>
        <dbReference type="ARBA" id="ARBA00004906"/>
    </source>
</evidence>
<name>A0A672PEJ0_SINGR</name>
<dbReference type="GO" id="GO:0005737">
    <property type="term" value="C:cytoplasm"/>
    <property type="evidence" value="ECO:0007669"/>
    <property type="project" value="TreeGrafter"/>
</dbReference>
<feature type="domain" description="F-box" evidence="4">
    <location>
        <begin position="162"/>
        <end position="208"/>
    </location>
</feature>
<evidence type="ECO:0000256" key="3">
    <source>
        <dbReference type="SAM" id="MobiDB-lite"/>
    </source>
</evidence>
<dbReference type="Gene3D" id="3.80.10.10">
    <property type="entry name" value="Ribonuclease Inhibitor"/>
    <property type="match status" value="1"/>
</dbReference>
<comment type="pathway">
    <text evidence="1">Protein modification; protein ubiquitination.</text>
</comment>
<dbReference type="PROSITE" id="PS50181">
    <property type="entry name" value="FBOX"/>
    <property type="match status" value="1"/>
</dbReference>
<organism evidence="5 6">
    <name type="scientific">Sinocyclocheilus grahami</name>
    <name type="common">Dianchi golden-line fish</name>
    <name type="synonym">Barbus grahami</name>
    <dbReference type="NCBI Taxonomy" id="75366"/>
    <lineage>
        <taxon>Eukaryota</taxon>
        <taxon>Metazoa</taxon>
        <taxon>Chordata</taxon>
        <taxon>Craniata</taxon>
        <taxon>Vertebrata</taxon>
        <taxon>Euteleostomi</taxon>
        <taxon>Actinopterygii</taxon>
        <taxon>Neopterygii</taxon>
        <taxon>Teleostei</taxon>
        <taxon>Ostariophysi</taxon>
        <taxon>Cypriniformes</taxon>
        <taxon>Cyprinidae</taxon>
        <taxon>Cyprininae</taxon>
        <taxon>Sinocyclocheilus</taxon>
    </lineage>
</organism>
<proteinExistence type="predicted"/>
<dbReference type="InParanoid" id="A0A672PEJ0"/>
<dbReference type="PANTHER" id="PTHR46550">
    <property type="entry name" value="F-BOX ONLY PROTEIN 3"/>
    <property type="match status" value="1"/>
</dbReference>
<dbReference type="PANTHER" id="PTHR46550:SF1">
    <property type="entry name" value="F-BOX PROTEIN 3"/>
    <property type="match status" value="1"/>
</dbReference>